<evidence type="ECO:0000256" key="1">
    <source>
        <dbReference type="ARBA" id="ARBA00000098"/>
    </source>
</evidence>
<dbReference type="InterPro" id="IPR045357">
    <property type="entry name" value="Aminopeptidase_N-like_N"/>
</dbReference>
<comment type="similarity">
    <text evidence="3">Belongs to the peptidase M1 family.</text>
</comment>
<dbReference type="Pfam" id="PF01433">
    <property type="entry name" value="Peptidase_M1"/>
    <property type="match status" value="1"/>
</dbReference>
<dbReference type="Pfam" id="PF17900">
    <property type="entry name" value="Peptidase_M1_N"/>
    <property type="match status" value="1"/>
</dbReference>
<keyword evidence="13" id="KW-0732">Signal</keyword>
<dbReference type="EMBL" id="FOQG01000021">
    <property type="protein sequence ID" value="SFJ22682.1"/>
    <property type="molecule type" value="Genomic_DNA"/>
</dbReference>
<keyword evidence="17" id="KW-1185">Reference proteome</keyword>
<dbReference type="EC" id="3.4.11.2" evidence="4"/>
<evidence type="ECO:0000256" key="5">
    <source>
        <dbReference type="ARBA" id="ARBA00015611"/>
    </source>
</evidence>
<proteinExistence type="inferred from homology"/>
<feature type="chain" id="PRO_5038872586" description="Aminopeptidase N" evidence="13">
    <location>
        <begin position="28"/>
        <end position="477"/>
    </location>
</feature>
<dbReference type="CDD" id="cd09603">
    <property type="entry name" value="M1_APN_like"/>
    <property type="match status" value="1"/>
</dbReference>
<protein>
    <recommendedName>
        <fullName evidence="5">Aminopeptidase N</fullName>
        <ecNumber evidence="4">3.4.11.2</ecNumber>
    </recommendedName>
    <alternativeName>
        <fullName evidence="11">Alanine aminopeptidase</fullName>
    </alternativeName>
    <alternativeName>
        <fullName evidence="12">Lysyl aminopeptidase</fullName>
    </alternativeName>
</protein>
<gene>
    <name evidence="16" type="ORF">SAMN05216561_12137</name>
</gene>
<dbReference type="STRING" id="1005945.SAMN05216561_12137"/>
<dbReference type="PRINTS" id="PR00756">
    <property type="entry name" value="ALADIPTASE"/>
</dbReference>
<evidence type="ECO:0000256" key="6">
    <source>
        <dbReference type="ARBA" id="ARBA00022670"/>
    </source>
</evidence>
<dbReference type="Gene3D" id="1.10.390.10">
    <property type="entry name" value="Neutral Protease Domain 2"/>
    <property type="match status" value="1"/>
</dbReference>
<evidence type="ECO:0000256" key="13">
    <source>
        <dbReference type="SAM" id="SignalP"/>
    </source>
</evidence>
<dbReference type="GO" id="GO:0016285">
    <property type="term" value="F:alanyl aminopeptidase activity"/>
    <property type="evidence" value="ECO:0007669"/>
    <property type="project" value="UniProtKB-EC"/>
</dbReference>
<dbReference type="GO" id="GO:0008270">
    <property type="term" value="F:zinc ion binding"/>
    <property type="evidence" value="ECO:0007669"/>
    <property type="project" value="InterPro"/>
</dbReference>
<dbReference type="InterPro" id="IPR050344">
    <property type="entry name" value="Peptidase_M1_aminopeptidases"/>
</dbReference>
<evidence type="ECO:0000256" key="10">
    <source>
        <dbReference type="ARBA" id="ARBA00023049"/>
    </source>
</evidence>
<dbReference type="PANTHER" id="PTHR11533:SF297">
    <property type="entry name" value="AMINOPEPTIDASE N"/>
    <property type="match status" value="1"/>
</dbReference>
<evidence type="ECO:0000256" key="7">
    <source>
        <dbReference type="ARBA" id="ARBA00022723"/>
    </source>
</evidence>
<evidence type="ECO:0000256" key="2">
    <source>
        <dbReference type="ARBA" id="ARBA00001947"/>
    </source>
</evidence>
<dbReference type="PANTHER" id="PTHR11533">
    <property type="entry name" value="PROTEASE M1 ZINC METALLOPROTEASE"/>
    <property type="match status" value="1"/>
</dbReference>
<evidence type="ECO:0000256" key="3">
    <source>
        <dbReference type="ARBA" id="ARBA00010136"/>
    </source>
</evidence>
<dbReference type="GO" id="GO:0008237">
    <property type="term" value="F:metallopeptidase activity"/>
    <property type="evidence" value="ECO:0007669"/>
    <property type="project" value="UniProtKB-KW"/>
</dbReference>
<evidence type="ECO:0000259" key="15">
    <source>
        <dbReference type="Pfam" id="PF17900"/>
    </source>
</evidence>
<dbReference type="Gene3D" id="2.60.40.1730">
    <property type="entry name" value="tricorn interacting facor f3 domain"/>
    <property type="match status" value="1"/>
</dbReference>
<evidence type="ECO:0000256" key="11">
    <source>
        <dbReference type="ARBA" id="ARBA00029811"/>
    </source>
</evidence>
<feature type="domain" description="Peptidase M1 membrane alanine aminopeptidase" evidence="14">
    <location>
        <begin position="326"/>
        <end position="467"/>
    </location>
</feature>
<dbReference type="GO" id="GO:0006508">
    <property type="term" value="P:proteolysis"/>
    <property type="evidence" value="ECO:0007669"/>
    <property type="project" value="UniProtKB-KW"/>
</dbReference>
<dbReference type="RefSeq" id="WP_091116870.1">
    <property type="nucleotide sequence ID" value="NZ_BKAF01000027.1"/>
</dbReference>
<evidence type="ECO:0000256" key="9">
    <source>
        <dbReference type="ARBA" id="ARBA00022833"/>
    </source>
</evidence>
<keyword evidence="10" id="KW-0482">Metalloprotease</keyword>
<keyword evidence="6" id="KW-0645">Protease</keyword>
<keyword evidence="9" id="KW-0862">Zinc</keyword>
<reference evidence="16 17" key="1">
    <citation type="submission" date="2016-10" db="EMBL/GenBank/DDBJ databases">
        <authorList>
            <person name="de Groot N.N."/>
        </authorList>
    </citation>
    <scope>NUCLEOTIDE SEQUENCE [LARGE SCALE GENOMIC DNA]</scope>
    <source>
        <strain evidence="16 17">CGMCC 1.11156</strain>
    </source>
</reference>
<comment type="catalytic activity">
    <reaction evidence="1">
        <text>Release of an N-terminal amino acid, Xaa-|-Yaa- from a peptide, amide or arylamide. Xaa is preferably Ala, but may be most amino acids including Pro (slow action). When a terminal hydrophobic residue is followed by a prolyl residue, the two may be released as an intact Xaa-Pro dipeptide.</text>
        <dbReference type="EC" id="3.4.11.2"/>
    </reaction>
</comment>
<sequence length="477" mass="52564">MPRLVIRPLLATLVLPLVLGLSGPALPTAGARVSDPAPAAPAMAVEARAKPDTLFPRQGHTGYDVRHYDVGLRYEPVSNRLEASTAIRAVAKTSLRSFRLDFVGMAIDSIKVDGKPARWRRTAEHLVITPRTPLTKGRFVTTVAYSGTPSDYTDADGSQEGWVRTVDGAVALGEPVGTMTWIPSNNTPADKARYTFRIDVPNTVQATANGNLVSRERRGLRTTWTWQARDRMSTYLAMVAIGSFNVYRSSVESISGRTIPLWSFVDTTNDTSTAARALLPKVMTFQEKLFGAYPMTSGGMVVDNAAVGYALETQTRPFYPFSVDAATLVHETAHQWYGNSVTLRDWHDIWLAEGFATYAEWLWDGAHGGTSPAEHFDDLYATPADEGLWHPAPTEFTSSADLFGEPVYNRGAMTLQVLRERIGDTDFFRFVKRWATLHRQANASTLQLVTLAEQVSGEQLDGLFADWLELDGRPAGY</sequence>
<dbReference type="InterPro" id="IPR014782">
    <property type="entry name" value="Peptidase_M1_dom"/>
</dbReference>
<organism evidence="16 17">
    <name type="scientific">Nocardioides psychrotolerans</name>
    <dbReference type="NCBI Taxonomy" id="1005945"/>
    <lineage>
        <taxon>Bacteria</taxon>
        <taxon>Bacillati</taxon>
        <taxon>Actinomycetota</taxon>
        <taxon>Actinomycetes</taxon>
        <taxon>Propionibacteriales</taxon>
        <taxon>Nocardioidaceae</taxon>
        <taxon>Nocardioides</taxon>
    </lineage>
</organism>
<evidence type="ECO:0000256" key="8">
    <source>
        <dbReference type="ARBA" id="ARBA00022801"/>
    </source>
</evidence>
<feature type="signal peptide" evidence="13">
    <location>
        <begin position="1"/>
        <end position="27"/>
    </location>
</feature>
<dbReference type="InterPro" id="IPR042097">
    <property type="entry name" value="Aminopeptidase_N-like_N_sf"/>
</dbReference>
<comment type="cofactor">
    <cofactor evidence="2">
        <name>Zn(2+)</name>
        <dbReference type="ChEBI" id="CHEBI:29105"/>
    </cofactor>
</comment>
<feature type="domain" description="Aminopeptidase N-like N-terminal" evidence="15">
    <location>
        <begin position="67"/>
        <end position="236"/>
    </location>
</feature>
<dbReference type="Proteomes" id="UP000198649">
    <property type="component" value="Unassembled WGS sequence"/>
</dbReference>
<evidence type="ECO:0000259" key="14">
    <source>
        <dbReference type="Pfam" id="PF01433"/>
    </source>
</evidence>
<dbReference type="InterPro" id="IPR027268">
    <property type="entry name" value="Peptidase_M4/M1_CTD_sf"/>
</dbReference>
<evidence type="ECO:0000313" key="16">
    <source>
        <dbReference type="EMBL" id="SFJ22682.1"/>
    </source>
</evidence>
<keyword evidence="8" id="KW-0378">Hydrolase</keyword>
<accession>A0A1I3PME8</accession>
<dbReference type="SUPFAM" id="SSF55486">
    <property type="entry name" value="Metalloproteases ('zincins'), catalytic domain"/>
    <property type="match status" value="1"/>
</dbReference>
<keyword evidence="7" id="KW-0479">Metal-binding</keyword>
<evidence type="ECO:0000256" key="4">
    <source>
        <dbReference type="ARBA" id="ARBA00012564"/>
    </source>
</evidence>
<dbReference type="SUPFAM" id="SSF63737">
    <property type="entry name" value="Leukotriene A4 hydrolase N-terminal domain"/>
    <property type="match status" value="1"/>
</dbReference>
<name>A0A1I3PME8_9ACTN</name>
<evidence type="ECO:0000313" key="17">
    <source>
        <dbReference type="Proteomes" id="UP000198649"/>
    </source>
</evidence>
<dbReference type="InterPro" id="IPR001930">
    <property type="entry name" value="Peptidase_M1"/>
</dbReference>
<dbReference type="AlphaFoldDB" id="A0A1I3PME8"/>
<evidence type="ECO:0000256" key="12">
    <source>
        <dbReference type="ARBA" id="ARBA00031533"/>
    </source>
</evidence>